<evidence type="ECO:0000313" key="1">
    <source>
        <dbReference type="EMBL" id="KPC54149.1"/>
    </source>
</evidence>
<dbReference type="STRING" id="857265.WG78_05850"/>
<reference evidence="1 2" key="1">
    <citation type="submission" date="2015-07" db="EMBL/GenBank/DDBJ databases">
        <title>Draft genome sequence of the Amantichitinum ursilacus IGB-41, a new chitin-degrading bacterium.</title>
        <authorList>
            <person name="Kirstahler P."/>
            <person name="Guenther M."/>
            <person name="Grumaz C."/>
            <person name="Rupp S."/>
            <person name="Zibek S."/>
            <person name="Sohn K."/>
        </authorList>
    </citation>
    <scope>NUCLEOTIDE SEQUENCE [LARGE SCALE GENOMIC DNA]</scope>
    <source>
        <strain evidence="1 2">IGB-41</strain>
    </source>
</reference>
<sequence>MMGAAQAHYDCIKVFSETGFFDDLPLIDIAVRVMHGEDDQIAPFLSHRRARRSAFYATGIESA</sequence>
<accession>A0A0N0XKG7</accession>
<evidence type="ECO:0000313" key="2">
    <source>
        <dbReference type="Proteomes" id="UP000037939"/>
    </source>
</evidence>
<dbReference type="EC" id="1.11.1.10" evidence="1"/>
<organism evidence="1 2">
    <name type="scientific">Amantichitinum ursilacus</name>
    <dbReference type="NCBI Taxonomy" id="857265"/>
    <lineage>
        <taxon>Bacteria</taxon>
        <taxon>Pseudomonadati</taxon>
        <taxon>Pseudomonadota</taxon>
        <taxon>Betaproteobacteria</taxon>
        <taxon>Neisseriales</taxon>
        <taxon>Chitinibacteraceae</taxon>
        <taxon>Amantichitinum</taxon>
    </lineage>
</organism>
<dbReference type="InterPro" id="IPR029058">
    <property type="entry name" value="AB_hydrolase_fold"/>
</dbReference>
<keyword evidence="1" id="KW-0575">Peroxidase</keyword>
<dbReference type="Proteomes" id="UP000037939">
    <property type="component" value="Unassembled WGS sequence"/>
</dbReference>
<comment type="caution">
    <text evidence="1">The sequence shown here is derived from an EMBL/GenBank/DDBJ whole genome shotgun (WGS) entry which is preliminary data.</text>
</comment>
<dbReference type="AlphaFoldDB" id="A0A0N0XKG7"/>
<proteinExistence type="predicted"/>
<keyword evidence="2" id="KW-1185">Reference proteome</keyword>
<dbReference type="EMBL" id="LAQT01000003">
    <property type="protein sequence ID" value="KPC54149.1"/>
    <property type="molecule type" value="Genomic_DNA"/>
</dbReference>
<name>A0A0N0XKG7_9NEIS</name>
<dbReference type="GO" id="GO:0016691">
    <property type="term" value="F:chloride peroxidase activity"/>
    <property type="evidence" value="ECO:0007669"/>
    <property type="project" value="UniProtKB-EC"/>
</dbReference>
<gene>
    <name evidence="1" type="primary">cpo_1</name>
    <name evidence="1" type="ORF">WG78_05850</name>
</gene>
<keyword evidence="1" id="KW-0560">Oxidoreductase</keyword>
<protein>
    <submittedName>
        <fullName evidence="1">Non-heme chloroperoxidase</fullName>
        <ecNumber evidence="1">1.11.1.10</ecNumber>
    </submittedName>
</protein>
<dbReference type="Gene3D" id="3.40.50.1820">
    <property type="entry name" value="alpha/beta hydrolase"/>
    <property type="match status" value="1"/>
</dbReference>